<feature type="region of interest" description="Disordered" evidence="1">
    <location>
        <begin position="1"/>
        <end position="49"/>
    </location>
</feature>
<gene>
    <name evidence="2" type="ORF">SEMRO_12_G009110.1</name>
</gene>
<evidence type="ECO:0000313" key="2">
    <source>
        <dbReference type="EMBL" id="CAB9496951.1"/>
    </source>
</evidence>
<protein>
    <submittedName>
        <fullName evidence="2">Uncharacterized protein</fullName>
    </submittedName>
</protein>
<evidence type="ECO:0000256" key="1">
    <source>
        <dbReference type="SAM" id="MobiDB-lite"/>
    </source>
</evidence>
<dbReference type="Proteomes" id="UP001153069">
    <property type="component" value="Unassembled WGS sequence"/>
</dbReference>
<comment type="caution">
    <text evidence="2">The sequence shown here is derived from an EMBL/GenBank/DDBJ whole genome shotgun (WGS) entry which is preliminary data.</text>
</comment>
<feature type="compositionally biased region" description="Polar residues" evidence="1">
    <location>
        <begin position="14"/>
        <end position="30"/>
    </location>
</feature>
<dbReference type="EMBL" id="CAICTM010000012">
    <property type="protein sequence ID" value="CAB9496951.1"/>
    <property type="molecule type" value="Genomic_DNA"/>
</dbReference>
<accession>A0A9N8DA14</accession>
<reference evidence="2" key="1">
    <citation type="submission" date="2020-06" db="EMBL/GenBank/DDBJ databases">
        <authorList>
            <consortium name="Plant Systems Biology data submission"/>
        </authorList>
    </citation>
    <scope>NUCLEOTIDE SEQUENCE</scope>
    <source>
        <strain evidence="2">D6</strain>
    </source>
</reference>
<organism evidence="2 3">
    <name type="scientific">Seminavis robusta</name>
    <dbReference type="NCBI Taxonomy" id="568900"/>
    <lineage>
        <taxon>Eukaryota</taxon>
        <taxon>Sar</taxon>
        <taxon>Stramenopiles</taxon>
        <taxon>Ochrophyta</taxon>
        <taxon>Bacillariophyta</taxon>
        <taxon>Bacillariophyceae</taxon>
        <taxon>Bacillariophycidae</taxon>
        <taxon>Naviculales</taxon>
        <taxon>Naviculaceae</taxon>
        <taxon>Seminavis</taxon>
    </lineage>
</organism>
<evidence type="ECO:0000313" key="3">
    <source>
        <dbReference type="Proteomes" id="UP001153069"/>
    </source>
</evidence>
<keyword evidence="3" id="KW-1185">Reference proteome</keyword>
<dbReference type="AlphaFoldDB" id="A0A9N8DA14"/>
<proteinExistence type="predicted"/>
<feature type="compositionally biased region" description="Basic residues" evidence="1">
    <location>
        <begin position="1"/>
        <end position="10"/>
    </location>
</feature>
<sequence length="443" mass="50622">MPRRKLRLKLKPITTPSSSNDQVSDPQSQAPPSTPGRRTRRSGNGQSHSLVELETMIQEKHLTYPGWDDDVREFRALHERYYGHPQQGENSSFSHQDTILGDWVLASRLQGMQHKQQAYVGDRSHSYVKALDALVVHLSYPGWPQDFQLALQSHYQHDNDSNRQKALFRMQQRQAVFKGDRSHPRLVELDQIATSLTYPGHARDFRQCEQLHFEYTDDYIGNNVLTRQFQSLRNRQAHWDGTLACKELESLRSQLTYDGWQEDIHTAMEAHLQPCSILESSGHVMDSTTALHHVQHKQSVLADRDRSHPRLVALDQLLLQLEPDYLTNTPQCQQLVQELEQVHLRYSTDDWVGNAIYERLLQALRRHLKAQTPNGSMPSTPCKNGIFVEKKANNKIGSPSSIVTASTISASWSRDSDDICEDDTIMDDGTQQTGNLRLLTSSS</sequence>
<dbReference type="OrthoDB" id="10683649at2759"/>
<name>A0A9N8DA14_9STRA</name>